<evidence type="ECO:0000313" key="4">
    <source>
        <dbReference type="EMBL" id="SCZ50838.1"/>
    </source>
</evidence>
<evidence type="ECO:0000259" key="3">
    <source>
        <dbReference type="SMART" id="SM01027"/>
    </source>
</evidence>
<dbReference type="PANTHER" id="PTHR11203:SF37">
    <property type="entry name" value="INTEGRATOR COMPLEX SUBUNIT 11"/>
    <property type="match status" value="1"/>
</dbReference>
<evidence type="ECO:0000259" key="2">
    <source>
        <dbReference type="SMART" id="SM00849"/>
    </source>
</evidence>
<feature type="domain" description="Beta-Casp" evidence="3">
    <location>
        <begin position="250"/>
        <end position="388"/>
    </location>
</feature>
<keyword evidence="1" id="KW-0378">Hydrolase</keyword>
<dbReference type="Proteomes" id="UP000199648">
    <property type="component" value="Unassembled WGS sequence"/>
</dbReference>
<gene>
    <name evidence="4" type="ORF">SAMN03097708_00510</name>
</gene>
<dbReference type="Pfam" id="PF00753">
    <property type="entry name" value="Lactamase_B"/>
    <property type="match status" value="1"/>
</dbReference>
<dbReference type="InterPro" id="IPR036866">
    <property type="entry name" value="RibonucZ/Hydroxyglut_hydro"/>
</dbReference>
<dbReference type="Pfam" id="PF10996">
    <property type="entry name" value="Beta-Casp"/>
    <property type="match status" value="1"/>
</dbReference>
<dbReference type="InterPro" id="IPR001279">
    <property type="entry name" value="Metallo-B-lactamas"/>
</dbReference>
<accession>A0A1G5PMZ3</accession>
<dbReference type="RefSeq" id="WP_092992251.1">
    <property type="nucleotide sequence ID" value="NZ_FMWD01000001.1"/>
</dbReference>
<protein>
    <submittedName>
        <fullName evidence="4">Metallo-beta-lactamase family protein</fullName>
    </submittedName>
</protein>
<dbReference type="PANTHER" id="PTHR11203">
    <property type="entry name" value="CLEAVAGE AND POLYADENYLATION SPECIFICITY FACTOR FAMILY MEMBER"/>
    <property type="match status" value="1"/>
</dbReference>
<evidence type="ECO:0000313" key="5">
    <source>
        <dbReference type="Proteomes" id="UP000199648"/>
    </source>
</evidence>
<organism evidence="4 5">
    <name type="scientific">Thiohalomonas denitrificans</name>
    <dbReference type="NCBI Taxonomy" id="415747"/>
    <lineage>
        <taxon>Bacteria</taxon>
        <taxon>Pseudomonadati</taxon>
        <taxon>Pseudomonadota</taxon>
        <taxon>Gammaproteobacteria</taxon>
        <taxon>Thiohalomonadales</taxon>
        <taxon>Thiohalomonadaceae</taxon>
        <taxon>Thiohalomonas</taxon>
    </lineage>
</organism>
<proteinExistence type="predicted"/>
<dbReference type="GO" id="GO:0004521">
    <property type="term" value="F:RNA endonuclease activity"/>
    <property type="evidence" value="ECO:0007669"/>
    <property type="project" value="TreeGrafter"/>
</dbReference>
<dbReference type="Pfam" id="PF07521">
    <property type="entry name" value="RMMBL"/>
    <property type="match status" value="1"/>
</dbReference>
<feature type="domain" description="Metallo-beta-lactamase" evidence="2">
    <location>
        <begin position="19"/>
        <end position="237"/>
    </location>
</feature>
<dbReference type="STRING" id="415747.SAMN03097708_00510"/>
<reference evidence="4 5" key="1">
    <citation type="submission" date="2016-10" db="EMBL/GenBank/DDBJ databases">
        <authorList>
            <person name="de Groot N.N."/>
        </authorList>
    </citation>
    <scope>NUCLEOTIDE SEQUENCE [LARGE SCALE GENOMIC DNA]</scope>
    <source>
        <strain evidence="4 5">HLD2</strain>
    </source>
</reference>
<dbReference type="AlphaFoldDB" id="A0A1G5PMZ3"/>
<dbReference type="InterPro" id="IPR011108">
    <property type="entry name" value="RMMBL"/>
</dbReference>
<dbReference type="SMART" id="SM01027">
    <property type="entry name" value="Beta-Casp"/>
    <property type="match status" value="1"/>
</dbReference>
<dbReference type="OrthoDB" id="9803916at2"/>
<keyword evidence="5" id="KW-1185">Reference proteome</keyword>
<dbReference type="CDD" id="cd16295">
    <property type="entry name" value="TTHA0252-CPSF-like_MBL-fold"/>
    <property type="match status" value="1"/>
</dbReference>
<name>A0A1G5PMZ3_9GAMM</name>
<dbReference type="InterPro" id="IPR050698">
    <property type="entry name" value="MBL"/>
</dbReference>
<dbReference type="Gene3D" id="3.40.50.10890">
    <property type="match status" value="1"/>
</dbReference>
<dbReference type="SMART" id="SM00849">
    <property type="entry name" value="Lactamase_B"/>
    <property type="match status" value="1"/>
</dbReference>
<dbReference type="SUPFAM" id="SSF56281">
    <property type="entry name" value="Metallo-hydrolase/oxidoreductase"/>
    <property type="match status" value="1"/>
</dbReference>
<dbReference type="EMBL" id="FMWD01000001">
    <property type="protein sequence ID" value="SCZ50838.1"/>
    <property type="molecule type" value="Genomic_DNA"/>
</dbReference>
<dbReference type="InterPro" id="IPR022712">
    <property type="entry name" value="Beta_Casp"/>
</dbReference>
<dbReference type="GO" id="GO:0016787">
    <property type="term" value="F:hydrolase activity"/>
    <property type="evidence" value="ECO:0007669"/>
    <property type="project" value="UniProtKB-KW"/>
</dbReference>
<evidence type="ECO:0000256" key="1">
    <source>
        <dbReference type="ARBA" id="ARBA00022801"/>
    </source>
</evidence>
<sequence>MELGRGITIHHHGGVEGVTGSCHELKGPEGSVLIDCGLFQGADDRSSDGLEIDFDLDSVRALVLTHCHLDHVGRVPYLFAAGFRGPVYCSEATAQLLPLVIEDALEIGFTRDRRLIEQFLELLKKQTVAVPYGRWTAVPETGMSLRLQPAGHILGSAYVEFDIPVDGVRAVGTRRGKRVVFSGDLGAPYSPLLPAPKPPRRADVLVLESTYGDRQHEARRTRRQRLQAVVERCLENRGVVLIPAFSIGRTQELLYELEQTIHCCGDRPATRGLPWRDMEIVVDSPLAARFTREYRSLKRFWDDEARQRVASGRHPLSFEQLTTIDNHDDHLRAVDYLGRSGRPTVVIAASGMCAGGRVVNYLKGLLGDPRTDVLFVGYQAEGTPGRDIQRYGPSGGWVRLDGQKYDIRAGVYTLGGYSAHADQKNLVDFVARIRKGPTEIRLVHGEQGAREALAGALRERLPEMRVVLP</sequence>
<dbReference type="Gene3D" id="3.60.15.10">
    <property type="entry name" value="Ribonuclease Z/Hydroxyacylglutathione hydrolase-like"/>
    <property type="match status" value="1"/>
</dbReference>